<name>A0A7G2C2H3_9TRYP</name>
<keyword evidence="2" id="KW-0812">Transmembrane</keyword>
<dbReference type="EMBL" id="LR877146">
    <property type="protein sequence ID" value="CAD2213849.1"/>
    <property type="molecule type" value="Genomic_DNA"/>
</dbReference>
<accession>A0A7G2C2H3</accession>
<reference evidence="3 4" key="1">
    <citation type="submission" date="2020-08" db="EMBL/GenBank/DDBJ databases">
        <authorList>
            <person name="Newling K."/>
            <person name="Davey J."/>
            <person name="Forrester S."/>
        </authorList>
    </citation>
    <scope>NUCLEOTIDE SEQUENCE [LARGE SCALE GENOMIC DNA]</scope>
    <source>
        <strain evidence="4">Crithidia deanei Carvalho (ATCC PRA-265)</strain>
    </source>
</reference>
<evidence type="ECO:0000256" key="1">
    <source>
        <dbReference type="SAM" id="MobiDB-lite"/>
    </source>
</evidence>
<keyword evidence="2" id="KW-1133">Transmembrane helix</keyword>
<evidence type="ECO:0000313" key="3">
    <source>
        <dbReference type="EMBL" id="CAD2213849.1"/>
    </source>
</evidence>
<feature type="compositionally biased region" description="Polar residues" evidence="1">
    <location>
        <begin position="1"/>
        <end position="11"/>
    </location>
</feature>
<feature type="region of interest" description="Disordered" evidence="1">
    <location>
        <begin position="1"/>
        <end position="31"/>
    </location>
</feature>
<proteinExistence type="predicted"/>
<evidence type="ECO:0000313" key="4">
    <source>
        <dbReference type="Proteomes" id="UP000515908"/>
    </source>
</evidence>
<organism evidence="3 4">
    <name type="scientific">Angomonas deanei</name>
    <dbReference type="NCBI Taxonomy" id="59799"/>
    <lineage>
        <taxon>Eukaryota</taxon>
        <taxon>Discoba</taxon>
        <taxon>Euglenozoa</taxon>
        <taxon>Kinetoplastea</taxon>
        <taxon>Metakinetoplastina</taxon>
        <taxon>Trypanosomatida</taxon>
        <taxon>Trypanosomatidae</taxon>
        <taxon>Strigomonadinae</taxon>
        <taxon>Angomonas</taxon>
    </lineage>
</organism>
<feature type="transmembrane region" description="Helical" evidence="2">
    <location>
        <begin position="110"/>
        <end position="132"/>
    </location>
</feature>
<sequence>MSQKPVEQPLSTHDRPAVTPATGNALPTYGDVSQGTVLQPIVLPDGRTAYVPVSTSAPNPNPLYSPYTSNQYTPSPDTAHPPVYRSDLSRVLNYYNSGRPSTCCLLSSRAVVLTLNSLAFVFSILSIGAPFVESYNVCQDWLSYSQYYGYYYHHACLFMPDAQHFALDSYDGAAYYGAIVMACCFALYIPTLVLSAIFLHIGRKYPERERQDAADQTLSVAVRRDRALERIHYDVNITKALFTTTLLSFCACVGVTAAYFVEFDAEFSSAVTVIGPPMAVVAMALYLAAFILTPIRCATGGSFRFPEEGSNADGDNGCCCVSREEYCEFLGCDSGLC</sequence>
<gene>
    <name evidence="3" type="ORF">ADEAN_000129200</name>
</gene>
<evidence type="ECO:0000256" key="2">
    <source>
        <dbReference type="SAM" id="Phobius"/>
    </source>
</evidence>
<protein>
    <submittedName>
        <fullName evidence="3">Uncharacterized protein</fullName>
    </submittedName>
</protein>
<dbReference type="VEuPathDB" id="TriTrypDB:ADEAN_000129200"/>
<feature type="transmembrane region" description="Helical" evidence="2">
    <location>
        <begin position="174"/>
        <end position="201"/>
    </location>
</feature>
<keyword evidence="4" id="KW-1185">Reference proteome</keyword>
<feature type="transmembrane region" description="Helical" evidence="2">
    <location>
        <begin position="240"/>
        <end position="261"/>
    </location>
</feature>
<dbReference type="AlphaFoldDB" id="A0A7G2C2H3"/>
<feature type="transmembrane region" description="Helical" evidence="2">
    <location>
        <begin position="273"/>
        <end position="295"/>
    </location>
</feature>
<keyword evidence="2" id="KW-0472">Membrane</keyword>
<dbReference type="Proteomes" id="UP000515908">
    <property type="component" value="Chromosome 02"/>
</dbReference>